<name>A0A243GGB5_BACTF</name>
<gene>
    <name evidence="1" type="ORF">BK772_23350</name>
</gene>
<organism evidence="1 2">
    <name type="scientific">Bacillus thuringiensis subsp. finitimus</name>
    <dbReference type="NCBI Taxonomy" id="29337"/>
    <lineage>
        <taxon>Bacteria</taxon>
        <taxon>Bacillati</taxon>
        <taxon>Bacillota</taxon>
        <taxon>Bacilli</taxon>
        <taxon>Bacillales</taxon>
        <taxon>Bacillaceae</taxon>
        <taxon>Bacillus</taxon>
        <taxon>Bacillus cereus group</taxon>
    </lineage>
</organism>
<dbReference type="Proteomes" id="UP000195030">
    <property type="component" value="Unassembled WGS sequence"/>
</dbReference>
<evidence type="ECO:0000313" key="2">
    <source>
        <dbReference type="Proteomes" id="UP000195030"/>
    </source>
</evidence>
<protein>
    <submittedName>
        <fullName evidence="1">Uncharacterized protein</fullName>
    </submittedName>
</protein>
<accession>A0A243GGB5</accession>
<dbReference type="AlphaFoldDB" id="A0A243GGB5"/>
<sequence length="33" mass="3783">MHVDTYKEINFSLFSICIDPISLAASLNDEHKM</sequence>
<dbReference type="EMBL" id="NFEL01000050">
    <property type="protein sequence ID" value="OUA05784.1"/>
    <property type="molecule type" value="Genomic_DNA"/>
</dbReference>
<comment type="caution">
    <text evidence="1">The sequence shown here is derived from an EMBL/GenBank/DDBJ whole genome shotgun (WGS) entry which is preliminary data.</text>
</comment>
<proteinExistence type="predicted"/>
<reference evidence="1 2" key="1">
    <citation type="submission" date="2016-10" db="EMBL/GenBank/DDBJ databases">
        <title>Comparative genomics of Bacillus thuringiensis reveals a path to pathogens against multiple invertebrate hosts.</title>
        <authorList>
            <person name="Zheng J."/>
            <person name="Gao Q."/>
            <person name="Liu H."/>
            <person name="Peng D."/>
            <person name="Ruan L."/>
            <person name="Sun M."/>
        </authorList>
    </citation>
    <scope>NUCLEOTIDE SEQUENCE [LARGE SCALE GENOMIC DNA]</scope>
    <source>
        <strain evidence="1">CTC</strain>
    </source>
</reference>
<evidence type="ECO:0000313" key="1">
    <source>
        <dbReference type="EMBL" id="OUA05784.1"/>
    </source>
</evidence>